<evidence type="ECO:0000256" key="12">
    <source>
        <dbReference type="SAM" id="Phobius"/>
    </source>
</evidence>
<dbReference type="RefSeq" id="XP_038048835.1">
    <property type="nucleotide sequence ID" value="XM_038192907.1"/>
</dbReference>
<dbReference type="Gene3D" id="1.20.1510.10">
    <property type="entry name" value="Cation efflux protein transmembrane domain"/>
    <property type="match status" value="1"/>
</dbReference>
<evidence type="ECO:0000256" key="2">
    <source>
        <dbReference type="ARBA" id="ARBA00004644"/>
    </source>
</evidence>
<dbReference type="CTD" id="81615"/>
<dbReference type="OMA" id="WPATVRN"/>
<evidence type="ECO:0000256" key="3">
    <source>
        <dbReference type="ARBA" id="ARBA00008731"/>
    </source>
</evidence>
<dbReference type="EnsemblMetazoa" id="XM_038192908.1">
    <property type="protein sequence ID" value="XP_038048836.1"/>
    <property type="gene ID" value="LOC119722667"/>
</dbReference>
<evidence type="ECO:0000256" key="4">
    <source>
        <dbReference type="ARBA" id="ARBA00022692"/>
    </source>
</evidence>
<comment type="similarity">
    <text evidence="3">Belongs to the TMEM163 family.</text>
</comment>
<proteinExistence type="inferred from homology"/>
<dbReference type="InterPro" id="IPR026765">
    <property type="entry name" value="Tmem163"/>
</dbReference>
<sequence>MEMKPVLELDEYQPINNNQNITSAGATDDAASSKYAERDDDKAPLDESLHLTAIQAQRWRRAAIGIAWASVISLLILGIVSFVLSAKTESSAAFGFGFGCVLDVFTSVVVIWRFFGTVKTLYSEQRERMALLLLAGFFLVASFSITVRDLVELLDQTRTKDVSSLFSLAAISGTLCIILALGKFIIAKKLESKTVKSDGFSSLAGSITAYSILVSAAVIEAHPNVWYLDNIVGFCVAVLLMLYGIMLLVQVLSPKCNGIATRCCCCCTANSASAIQEK</sequence>
<dbReference type="GO" id="GO:0030672">
    <property type="term" value="C:synaptic vesicle membrane"/>
    <property type="evidence" value="ECO:0007669"/>
    <property type="project" value="UniProtKB-SubCell"/>
</dbReference>
<dbReference type="InterPro" id="IPR027469">
    <property type="entry name" value="Cation_efflux_TMD_sf"/>
</dbReference>
<evidence type="ECO:0000256" key="5">
    <source>
        <dbReference type="ARBA" id="ARBA00022753"/>
    </source>
</evidence>
<keyword evidence="6" id="KW-0862">Zinc</keyword>
<keyword evidence="8" id="KW-0770">Synapse</keyword>
<keyword evidence="4 12" id="KW-0812">Transmembrane</keyword>
<keyword evidence="7 12" id="KW-1133">Transmembrane helix</keyword>
<name>A0A913ZCR6_PATMI</name>
<feature type="transmembrane region" description="Helical" evidence="12">
    <location>
        <begin position="165"/>
        <end position="187"/>
    </location>
</feature>
<keyword evidence="14" id="KW-1185">Reference proteome</keyword>
<dbReference type="EnsemblMetazoa" id="XM_038192907.1">
    <property type="protein sequence ID" value="XP_038048835.1"/>
    <property type="gene ID" value="LOC119722667"/>
</dbReference>
<evidence type="ECO:0000256" key="1">
    <source>
        <dbReference type="ARBA" id="ARBA00004146"/>
    </source>
</evidence>
<feature type="region of interest" description="Disordered" evidence="11">
    <location>
        <begin position="17"/>
        <end position="41"/>
    </location>
</feature>
<evidence type="ECO:0000313" key="13">
    <source>
        <dbReference type="EnsemblMetazoa" id="XP_038048836.1"/>
    </source>
</evidence>
<dbReference type="PANTHER" id="PTHR31937:SF2">
    <property type="entry name" value="TRANSMEMBRANE PROTEIN 163"/>
    <property type="match status" value="1"/>
</dbReference>
<dbReference type="PANTHER" id="PTHR31937">
    <property type="entry name" value="TRANSMEMBRANE PROTEIN 163"/>
    <property type="match status" value="1"/>
</dbReference>
<feature type="transmembrane region" description="Helical" evidence="12">
    <location>
        <begin position="62"/>
        <end position="86"/>
    </location>
</feature>
<dbReference type="SUPFAM" id="SSF161111">
    <property type="entry name" value="Cation efflux protein transmembrane domain-like"/>
    <property type="match status" value="1"/>
</dbReference>
<reference evidence="13" key="1">
    <citation type="submission" date="2022-11" db="UniProtKB">
        <authorList>
            <consortium name="EnsemblMetazoa"/>
        </authorList>
    </citation>
    <scope>IDENTIFICATION</scope>
</reference>
<dbReference type="OrthoDB" id="5980560at2759"/>
<organism evidence="13 14">
    <name type="scientific">Patiria miniata</name>
    <name type="common">Bat star</name>
    <name type="synonym">Asterina miniata</name>
    <dbReference type="NCBI Taxonomy" id="46514"/>
    <lineage>
        <taxon>Eukaryota</taxon>
        <taxon>Metazoa</taxon>
        <taxon>Echinodermata</taxon>
        <taxon>Eleutherozoa</taxon>
        <taxon>Asterozoa</taxon>
        <taxon>Asteroidea</taxon>
        <taxon>Valvatacea</taxon>
        <taxon>Valvatida</taxon>
        <taxon>Asterinidae</taxon>
        <taxon>Patiria</taxon>
    </lineage>
</organism>
<keyword evidence="5" id="KW-0967">Endosome</keyword>
<evidence type="ECO:0000256" key="6">
    <source>
        <dbReference type="ARBA" id="ARBA00022833"/>
    </source>
</evidence>
<feature type="transmembrane region" description="Helical" evidence="12">
    <location>
        <begin position="199"/>
        <end position="219"/>
    </location>
</feature>
<evidence type="ECO:0000256" key="9">
    <source>
        <dbReference type="ARBA" id="ARBA00023136"/>
    </source>
</evidence>
<protein>
    <recommendedName>
        <fullName evidence="15">Transmembrane protein 163</fullName>
    </recommendedName>
</protein>
<dbReference type="GO" id="GO:0031901">
    <property type="term" value="C:early endosome membrane"/>
    <property type="evidence" value="ECO:0007669"/>
    <property type="project" value="UniProtKB-SubCell"/>
</dbReference>
<evidence type="ECO:0008006" key="15">
    <source>
        <dbReference type="Google" id="ProtNLM"/>
    </source>
</evidence>
<evidence type="ECO:0000256" key="8">
    <source>
        <dbReference type="ARBA" id="ARBA00023018"/>
    </source>
</evidence>
<feature type="compositionally biased region" description="Low complexity" evidence="11">
    <location>
        <begin position="22"/>
        <end position="33"/>
    </location>
</feature>
<feature type="transmembrane region" description="Helical" evidence="12">
    <location>
        <begin position="92"/>
        <end position="116"/>
    </location>
</feature>
<keyword evidence="9 12" id="KW-0472">Membrane</keyword>
<dbReference type="Proteomes" id="UP000887568">
    <property type="component" value="Unplaced"/>
</dbReference>
<accession>A0A913ZCR6</accession>
<evidence type="ECO:0000256" key="7">
    <source>
        <dbReference type="ARBA" id="ARBA00022989"/>
    </source>
</evidence>
<evidence type="ECO:0000313" key="14">
    <source>
        <dbReference type="Proteomes" id="UP000887568"/>
    </source>
</evidence>
<comment type="subcellular location">
    <subcellularLocation>
        <location evidence="2">Cytoplasmic vesicle</location>
        <location evidence="2">Secretory vesicle</location>
        <location evidence="2">Synaptic vesicle membrane</location>
        <topology evidence="2">Multi-pass membrane protein</topology>
    </subcellularLocation>
    <subcellularLocation>
        <location evidence="1">Early endosome membrane</location>
    </subcellularLocation>
</comment>
<feature type="transmembrane region" description="Helical" evidence="12">
    <location>
        <begin position="128"/>
        <end position="145"/>
    </location>
</feature>
<dbReference type="AlphaFoldDB" id="A0A913ZCR6"/>
<dbReference type="RefSeq" id="XP_038048836.1">
    <property type="nucleotide sequence ID" value="XM_038192908.1"/>
</dbReference>
<dbReference type="GeneID" id="119722667"/>
<evidence type="ECO:0000256" key="10">
    <source>
        <dbReference type="ARBA" id="ARBA00023329"/>
    </source>
</evidence>
<keyword evidence="10" id="KW-0968">Cytoplasmic vesicle</keyword>
<evidence type="ECO:0000256" key="11">
    <source>
        <dbReference type="SAM" id="MobiDB-lite"/>
    </source>
</evidence>
<feature type="transmembrane region" description="Helical" evidence="12">
    <location>
        <begin position="231"/>
        <end position="252"/>
    </location>
</feature>